<protein>
    <recommendedName>
        <fullName evidence="2">Anti-sigma-28 factor FlgM C-terminal domain-containing protein</fullName>
    </recommendedName>
</protein>
<evidence type="ECO:0000313" key="3">
    <source>
        <dbReference type="EMBL" id="MXO71135.1"/>
    </source>
</evidence>
<accession>A0A844YS05</accession>
<feature type="region of interest" description="Disordered" evidence="1">
    <location>
        <begin position="15"/>
        <end position="55"/>
    </location>
</feature>
<dbReference type="Pfam" id="PF04316">
    <property type="entry name" value="FlgM"/>
    <property type="match status" value="1"/>
</dbReference>
<proteinExistence type="predicted"/>
<sequence length="95" mass="9859">MSLYDVSRLNGAAPLRPVSRDSAARTTGAPRQSGIAPADQGVTVETGNRVSAGSVPVDGDRVATIRQALRDGSYPIVPARITDALIAARLMLSTN</sequence>
<dbReference type="OrthoDB" id="7392062at2"/>
<dbReference type="AlphaFoldDB" id="A0A844YS05"/>
<keyword evidence="4" id="KW-1185">Reference proteome</keyword>
<dbReference type="RefSeq" id="WP_160771079.1">
    <property type="nucleotide sequence ID" value="NZ_WTYV01000002.1"/>
</dbReference>
<reference evidence="3 4" key="1">
    <citation type="submission" date="2019-12" db="EMBL/GenBank/DDBJ databases">
        <title>Genomic-based taxomic classification of the family Erythrobacteraceae.</title>
        <authorList>
            <person name="Xu L."/>
        </authorList>
    </citation>
    <scope>NUCLEOTIDE SEQUENCE [LARGE SCALE GENOMIC DNA]</scope>
    <source>
        <strain evidence="3 4">M0322</strain>
    </source>
</reference>
<dbReference type="SUPFAM" id="SSF101498">
    <property type="entry name" value="Anti-sigma factor FlgM"/>
    <property type="match status" value="1"/>
</dbReference>
<evidence type="ECO:0000259" key="2">
    <source>
        <dbReference type="Pfam" id="PF04316"/>
    </source>
</evidence>
<organism evidence="3 4">
    <name type="scientific">Alteraurantiacibacter buctensis</name>
    <dbReference type="NCBI Taxonomy" id="1503981"/>
    <lineage>
        <taxon>Bacteria</taxon>
        <taxon>Pseudomonadati</taxon>
        <taxon>Pseudomonadota</taxon>
        <taxon>Alphaproteobacteria</taxon>
        <taxon>Sphingomonadales</taxon>
        <taxon>Erythrobacteraceae</taxon>
        <taxon>Alteraurantiacibacter</taxon>
    </lineage>
</organism>
<gene>
    <name evidence="3" type="ORF">GRI99_05725</name>
</gene>
<comment type="caution">
    <text evidence="3">The sequence shown here is derived from an EMBL/GenBank/DDBJ whole genome shotgun (WGS) entry which is preliminary data.</text>
</comment>
<dbReference type="InterPro" id="IPR031316">
    <property type="entry name" value="FlgM_C"/>
</dbReference>
<evidence type="ECO:0000313" key="4">
    <source>
        <dbReference type="Proteomes" id="UP000466966"/>
    </source>
</evidence>
<dbReference type="EMBL" id="WTYV01000002">
    <property type="protein sequence ID" value="MXO71135.1"/>
    <property type="molecule type" value="Genomic_DNA"/>
</dbReference>
<feature type="domain" description="Anti-sigma-28 factor FlgM C-terminal" evidence="2">
    <location>
        <begin position="53"/>
        <end position="86"/>
    </location>
</feature>
<name>A0A844YS05_9SPHN</name>
<evidence type="ECO:0000256" key="1">
    <source>
        <dbReference type="SAM" id="MobiDB-lite"/>
    </source>
</evidence>
<dbReference type="InterPro" id="IPR035890">
    <property type="entry name" value="Anti-sigma-28_factor_FlgM_sf"/>
</dbReference>
<dbReference type="Proteomes" id="UP000466966">
    <property type="component" value="Unassembled WGS sequence"/>
</dbReference>